<dbReference type="SUPFAM" id="SSF52540">
    <property type="entry name" value="P-loop containing nucleoside triphosphate hydrolases"/>
    <property type="match status" value="1"/>
</dbReference>
<dbReference type="InterPro" id="IPR027417">
    <property type="entry name" value="P-loop_NTPase"/>
</dbReference>
<sequence>MNVRILLAILSLGLLAASPIAYGAANCDALQSQLSRKSLNLAALEQKRNALDNLIQGQIPDDFVLADTVDAPLDMSLELLRAKLSLEKQLAQESTLLQVPPDFEGCPEQQAQWLGLEKQLRSQQQIINQHLLHLYQLPRNSRLALVRETTQWQTLNGLQSEVANWSGEHTDLPAAQAVNEEITNWINYWRGSTRIWLGQLLASKPQGISTNEVWTETLQVPHPASAINWNPELPEHINAESDPALLDWLDTLEEAHRALLRESGKWRNQHIWSLGWLNFFRDMSHPSQFWPQLKTEIRSAPTNLIDAVTRPFIREYRRAIKQDKRGEMLSSWFLQILALIAIMSALLKLAAFTPQLLSLAQQKLLISLQNRGLIQFNAALLWFIKPNAPWVVVLLGANGISRSLPESWIILNWLAPIGSLYAAFRAARVILEWVISRTFTRSGQFVSSHMAQQQAADAHRVAWVFVMCFLSWVLVKGTGGGYLMFFTILIIAAIVWGTMTWLLRRYSTQVARFLLYAAGKGTNKKLDPQQAQRWWMLPVWPALFAVAQVSDIIVHLHQKLLIFDTYRSTSVKLIRIRLAAEARDEDATQEDDTLPDESYSDWMLRNNKTWIEAYDISNALKPLQNWQKEKSEDNVLLVVGDQGSGKTALINRLTTTWTDTPISVLNIPAKTTDPAAILPMVGSHLCIPNLTDVAQLVKMDETLEPQIIVLDNTHNLFLSEVGCLDAYRALNQCLNAHLRNIFWIVVMHAPSWSYLNCVFNREVRFSNIFRMPRWSPADIRKLILSRHQGSRRRIRYDELLLSASAGSESSSVRAADSRVFNILWEQSGGIPQVAIQLWLAAARSKEQTVELGVPGKPSGNALKDMKDDLCFVFSAIVTHKSLSSEEIMLVTHFPEAIVRHTLKQGLNLGLLWRDDTKRYRIHPSWQGTLNGFLISKNLQWEL</sequence>
<dbReference type="RefSeq" id="WP_101895195.1">
    <property type="nucleotide sequence ID" value="NZ_CP022684.1"/>
</dbReference>
<feature type="transmembrane region" description="Helical" evidence="2">
    <location>
        <begin position="409"/>
        <end position="431"/>
    </location>
</feature>
<feature type="transmembrane region" description="Helical" evidence="2">
    <location>
        <begin position="332"/>
        <end position="352"/>
    </location>
</feature>
<keyword evidence="5" id="KW-1185">Reference proteome</keyword>
<reference evidence="5" key="1">
    <citation type="submission" date="2017-08" db="EMBL/GenBank/DDBJ databases">
        <title>Direct submision.</title>
        <authorList>
            <person name="Kim S.-J."/>
            <person name="Rhee S.-K."/>
        </authorList>
    </citation>
    <scope>NUCLEOTIDE SEQUENCE [LARGE SCALE GENOMIC DNA]</scope>
    <source>
        <strain evidence="5">GI5</strain>
    </source>
</reference>
<evidence type="ECO:0000313" key="5">
    <source>
        <dbReference type="Proteomes" id="UP000235116"/>
    </source>
</evidence>
<gene>
    <name evidence="4" type="ORF">Kalk_15900</name>
</gene>
<dbReference type="AlphaFoldDB" id="A0A2K9LNI8"/>
<protein>
    <recommendedName>
        <fullName evidence="6">AAA+ ATPase domain-containing protein</fullName>
    </recommendedName>
</protein>
<feature type="chain" id="PRO_5014701087" description="AAA+ ATPase domain-containing protein" evidence="3">
    <location>
        <begin position="24"/>
        <end position="942"/>
    </location>
</feature>
<feature type="transmembrane region" description="Helical" evidence="2">
    <location>
        <begin position="458"/>
        <end position="475"/>
    </location>
</feature>
<keyword evidence="2" id="KW-0812">Transmembrane</keyword>
<evidence type="ECO:0008006" key="6">
    <source>
        <dbReference type="Google" id="ProtNLM"/>
    </source>
</evidence>
<dbReference type="KEGG" id="kak:Kalk_15900"/>
<keyword evidence="2" id="KW-1133">Transmembrane helix</keyword>
<dbReference type="EMBL" id="CP022684">
    <property type="protein sequence ID" value="AUM13820.1"/>
    <property type="molecule type" value="Genomic_DNA"/>
</dbReference>
<dbReference type="OrthoDB" id="5289454at2"/>
<name>A0A2K9LNI8_9GAMM</name>
<keyword evidence="2" id="KW-0472">Membrane</keyword>
<feature type="coiled-coil region" evidence="1">
    <location>
        <begin position="27"/>
        <end position="54"/>
    </location>
</feature>
<feature type="signal peptide" evidence="3">
    <location>
        <begin position="1"/>
        <end position="23"/>
    </location>
</feature>
<dbReference type="Proteomes" id="UP000235116">
    <property type="component" value="Chromosome"/>
</dbReference>
<keyword evidence="3" id="KW-0732">Signal</keyword>
<feature type="transmembrane region" description="Helical" evidence="2">
    <location>
        <begin position="373"/>
        <end position="397"/>
    </location>
</feature>
<proteinExistence type="predicted"/>
<evidence type="ECO:0000313" key="4">
    <source>
        <dbReference type="EMBL" id="AUM13820.1"/>
    </source>
</evidence>
<evidence type="ECO:0000256" key="1">
    <source>
        <dbReference type="SAM" id="Coils"/>
    </source>
</evidence>
<dbReference type="CDD" id="cd00882">
    <property type="entry name" value="Ras_like_GTPase"/>
    <property type="match status" value="1"/>
</dbReference>
<evidence type="ECO:0000256" key="2">
    <source>
        <dbReference type="SAM" id="Phobius"/>
    </source>
</evidence>
<keyword evidence="1" id="KW-0175">Coiled coil</keyword>
<feature type="transmembrane region" description="Helical" evidence="2">
    <location>
        <begin position="481"/>
        <end position="503"/>
    </location>
</feature>
<accession>A0A2K9LNI8</accession>
<evidence type="ECO:0000256" key="3">
    <source>
        <dbReference type="SAM" id="SignalP"/>
    </source>
</evidence>
<organism evidence="4 5">
    <name type="scientific">Ketobacter alkanivorans</name>
    <dbReference type="NCBI Taxonomy" id="1917421"/>
    <lineage>
        <taxon>Bacteria</taxon>
        <taxon>Pseudomonadati</taxon>
        <taxon>Pseudomonadota</taxon>
        <taxon>Gammaproteobacteria</taxon>
        <taxon>Pseudomonadales</taxon>
        <taxon>Ketobacteraceae</taxon>
        <taxon>Ketobacter</taxon>
    </lineage>
</organism>